<reference evidence="2" key="2">
    <citation type="submission" date="2025-08" db="UniProtKB">
        <authorList>
            <consortium name="RefSeq"/>
        </authorList>
    </citation>
    <scope>IDENTIFICATION</scope>
    <source>
        <tissue evidence="2">Leaf</tissue>
    </source>
</reference>
<dbReference type="Proteomes" id="UP000790787">
    <property type="component" value="Chromosome 21"/>
</dbReference>
<reference evidence="1" key="1">
    <citation type="journal article" date="2014" name="Nat. Commun.">
        <title>The tobacco genome sequence and its comparison with those of tomato and potato.</title>
        <authorList>
            <person name="Sierro N."/>
            <person name="Battey J.N."/>
            <person name="Ouadi S."/>
            <person name="Bakaher N."/>
            <person name="Bovet L."/>
            <person name="Willig A."/>
            <person name="Goepfert S."/>
            <person name="Peitsch M.C."/>
            <person name="Ivanov N.V."/>
        </authorList>
    </citation>
    <scope>NUCLEOTIDE SEQUENCE [LARGE SCALE GENOMIC DNA]</scope>
</reference>
<dbReference type="RefSeq" id="XP_075097804.1">
    <property type="nucleotide sequence ID" value="XM_075241703.1"/>
</dbReference>
<accession>A0AC58TKP4</accession>
<keyword evidence="1" id="KW-1185">Reference proteome</keyword>
<evidence type="ECO:0000313" key="2">
    <source>
        <dbReference type="RefSeq" id="XP_075097804.1"/>
    </source>
</evidence>
<sequence length="282" mass="32292">MYHVVILGQLGMIFESVDDFRDVVTRYALQNRVLIEKYVNEPTRVRVRCTKDNCNWLLFASLESVSNNFIIRTYNPVHKCERASRNYLCNSKFLPKVFKDRITEQPNIRIFNLQELIRKKFKVHVGKNTARRARAKVLQQIMSDHKVEFGRILDYMDELLRINPGSTYVVKLGEPNELGRLVFCRKCIGLDDCFLKSISRGKLLVTVDKDGNNQILPLAWVVVEYEKKRLMGMGVFQAENGFTAINPGLPSSRIVSTRSSTKITISADVTSDIGFTPTNGHV</sequence>
<evidence type="ECO:0000313" key="1">
    <source>
        <dbReference type="Proteomes" id="UP000790787"/>
    </source>
</evidence>
<organism evidence="1 2">
    <name type="scientific">Nicotiana tabacum</name>
    <name type="common">Common tobacco</name>
    <dbReference type="NCBI Taxonomy" id="4097"/>
    <lineage>
        <taxon>Eukaryota</taxon>
        <taxon>Viridiplantae</taxon>
        <taxon>Streptophyta</taxon>
        <taxon>Embryophyta</taxon>
        <taxon>Tracheophyta</taxon>
        <taxon>Spermatophyta</taxon>
        <taxon>Magnoliopsida</taxon>
        <taxon>eudicotyledons</taxon>
        <taxon>Gunneridae</taxon>
        <taxon>Pentapetalae</taxon>
        <taxon>asterids</taxon>
        <taxon>lamiids</taxon>
        <taxon>Solanales</taxon>
        <taxon>Solanaceae</taxon>
        <taxon>Nicotianoideae</taxon>
        <taxon>Nicotianeae</taxon>
        <taxon>Nicotiana</taxon>
    </lineage>
</organism>
<name>A0AC58TKP4_TOBAC</name>
<protein>
    <submittedName>
        <fullName evidence="2">Uncharacterized protein LOC142175131</fullName>
    </submittedName>
</protein>
<gene>
    <name evidence="2" type="primary">LOC142175131</name>
</gene>
<proteinExistence type="predicted"/>